<dbReference type="GO" id="GO:0031956">
    <property type="term" value="F:medium-chain fatty acid-CoA ligase activity"/>
    <property type="evidence" value="ECO:0007669"/>
    <property type="project" value="TreeGrafter"/>
</dbReference>
<dbReference type="InterPro" id="IPR000873">
    <property type="entry name" value="AMP-dep_synth/lig_dom"/>
</dbReference>
<evidence type="ECO:0000313" key="3">
    <source>
        <dbReference type="EMBL" id="EHP29892.1"/>
    </source>
</evidence>
<comment type="caution">
    <text evidence="3">The sequence shown here is derived from an EMBL/GenBank/DDBJ whole genome shotgun (WGS) entry which is preliminary data.</text>
</comment>
<comment type="similarity">
    <text evidence="1">Belongs to the ATP-dependent AMP-binding enzyme family.</text>
</comment>
<proteinExistence type="inferred from homology"/>
<dbReference type="Gene3D" id="3.40.50.12780">
    <property type="entry name" value="N-terminal domain of ligase-like"/>
    <property type="match status" value="1"/>
</dbReference>
<dbReference type="PATRIC" id="fig|929558.5.peg.1359"/>
<name>B6BHA0_SULGG</name>
<dbReference type="eggNOG" id="COG0318">
    <property type="taxonomic scope" value="Bacteria"/>
</dbReference>
<sequence length="394" mass="44820">MIIEYINKDSSREIIDISLNKETSDEWININSTSKKEFIKEFFSAFSSGQKIVLFDKNHTKLQKFYEENDLNNFEDIDEVNKIAQLLFFTSGSSGFPVGAFKSRQNLLEEVEVLKDLLKSFNIERVVVSVPFVHIYGILAGLLLPLHLNDITLIVKDDFLPYEILEEASVDNTLVITTPLFIKALAKVSDNKELTKSLFISSTGPLHLDDVTLFQERYKTTVMQLFGSTETGGIAYKKGVSNKWKSLKYVSIQSEDERLTLSSPFISKYLLENKIIELKQPFKTQDIVAINGDSFTLLGRANKLIKIAGKRISALEIESIIETIEDVEKAVVSLIYKKELLRSEQILITLQAKQKIDKRLIKDKIAQNYGTLTIPFKVDYVDNLNYSAMGKVIF</sequence>
<accession>H1FSG4</accession>
<reference evidence="3 4" key="1">
    <citation type="journal article" date="2012" name="Proc. Natl. Acad. Sci. U.S.A.">
        <title>Genome and physiology of a model Epsilonproteobacterium responsible for sulfide detoxification in marine oxygen depletion zones.</title>
        <authorList>
            <person name="Grote J."/>
            <person name="Schott T."/>
            <person name="Bruckner C.G."/>
            <person name="Glockner F.O."/>
            <person name="Jost G."/>
            <person name="Teeling H."/>
            <person name="Labrenz M."/>
            <person name="Jurgens K."/>
        </authorList>
    </citation>
    <scope>NUCLEOTIDE SEQUENCE [LARGE SCALE GENOMIC DNA]</scope>
    <source>
        <strain evidence="3 4">GD1</strain>
    </source>
</reference>
<feature type="domain" description="AMP-dependent synthetase/ligase" evidence="2">
    <location>
        <begin position="80"/>
        <end position="237"/>
    </location>
</feature>
<dbReference type="HOGENOM" id="CLU_059000_0_0_7"/>
<dbReference type="RefSeq" id="WP_008336930.1">
    <property type="nucleotide sequence ID" value="NZ_AFRZ01000001.1"/>
</dbReference>
<keyword evidence="4" id="KW-1185">Reference proteome</keyword>
<evidence type="ECO:0000313" key="4">
    <source>
        <dbReference type="Proteomes" id="UP000006431"/>
    </source>
</evidence>
<dbReference type="GO" id="GO:0006631">
    <property type="term" value="P:fatty acid metabolic process"/>
    <property type="evidence" value="ECO:0007669"/>
    <property type="project" value="TreeGrafter"/>
</dbReference>
<dbReference type="EMBL" id="AFRZ01000001">
    <property type="protein sequence ID" value="EHP29892.1"/>
    <property type="molecule type" value="Genomic_DNA"/>
</dbReference>
<dbReference type="Gene3D" id="3.30.300.30">
    <property type="match status" value="1"/>
</dbReference>
<dbReference type="AlphaFoldDB" id="B6BHA0"/>
<gene>
    <name evidence="3" type="ORF">SMGD1_1368</name>
</gene>
<dbReference type="Proteomes" id="UP000006431">
    <property type="component" value="Unassembled WGS sequence"/>
</dbReference>
<keyword evidence="3" id="KW-0436">Ligase</keyword>
<dbReference type="SUPFAM" id="SSF56801">
    <property type="entry name" value="Acetyl-CoA synthetase-like"/>
    <property type="match status" value="1"/>
</dbReference>
<dbReference type="Pfam" id="PF00501">
    <property type="entry name" value="AMP-binding"/>
    <property type="match status" value="1"/>
</dbReference>
<dbReference type="PANTHER" id="PTHR43201">
    <property type="entry name" value="ACYL-COA SYNTHETASE"/>
    <property type="match status" value="1"/>
</dbReference>
<dbReference type="PANTHER" id="PTHR43201:SF8">
    <property type="entry name" value="ACYL-COA SYNTHETASE FAMILY MEMBER 3"/>
    <property type="match status" value="1"/>
</dbReference>
<organism evidence="3 4">
    <name type="scientific">Sulfurimonas gotlandica (strain DSM 19862 / JCM 16533 / GD1)</name>
    <dbReference type="NCBI Taxonomy" id="929558"/>
    <lineage>
        <taxon>Bacteria</taxon>
        <taxon>Pseudomonadati</taxon>
        <taxon>Campylobacterota</taxon>
        <taxon>Epsilonproteobacteria</taxon>
        <taxon>Campylobacterales</taxon>
        <taxon>Sulfurimonadaceae</taxon>
        <taxon>Sulfurimonas</taxon>
    </lineage>
</organism>
<evidence type="ECO:0000256" key="1">
    <source>
        <dbReference type="ARBA" id="ARBA00006432"/>
    </source>
</evidence>
<protein>
    <submittedName>
        <fullName evidence="3">Protein containing AMP-dependent synthetase and ligase domain</fullName>
    </submittedName>
</protein>
<dbReference type="InterPro" id="IPR042099">
    <property type="entry name" value="ANL_N_sf"/>
</dbReference>
<dbReference type="InterPro" id="IPR045851">
    <property type="entry name" value="AMP-bd_C_sf"/>
</dbReference>
<evidence type="ECO:0000259" key="2">
    <source>
        <dbReference type="Pfam" id="PF00501"/>
    </source>
</evidence>
<accession>B6BHA0</accession>
<dbReference type="STRING" id="929558.SMGD1_1368"/>
<dbReference type="OrthoDB" id="9787658at2"/>